<feature type="region of interest" description="Disordered" evidence="5">
    <location>
        <begin position="414"/>
        <end position="452"/>
    </location>
</feature>
<accession>A0A9D9J4A0</accession>
<comment type="caution">
    <text evidence="7">The sequence shown here is derived from an EMBL/GenBank/DDBJ whole genome shotgun (WGS) entry which is preliminary data.</text>
</comment>
<dbReference type="Gene3D" id="3.30.420.40">
    <property type="match status" value="2"/>
</dbReference>
<keyword evidence="2 7" id="KW-0132">Cell division</keyword>
<dbReference type="GO" id="GO:0009898">
    <property type="term" value="C:cytoplasmic side of plasma membrane"/>
    <property type="evidence" value="ECO:0007669"/>
    <property type="project" value="TreeGrafter"/>
</dbReference>
<dbReference type="InterPro" id="IPR050696">
    <property type="entry name" value="FtsA/MreB"/>
</dbReference>
<dbReference type="PANTHER" id="PTHR32432:SF4">
    <property type="entry name" value="CELL DIVISION PROTEIN FTSA"/>
    <property type="match status" value="1"/>
</dbReference>
<keyword evidence="3" id="KW-0472">Membrane</keyword>
<dbReference type="SUPFAM" id="SSF53067">
    <property type="entry name" value="Actin-like ATPase domain"/>
    <property type="match status" value="2"/>
</dbReference>
<protein>
    <submittedName>
        <fullName evidence="7">Cell division protein FtsA</fullName>
    </submittedName>
</protein>
<dbReference type="InterPro" id="IPR020823">
    <property type="entry name" value="Cell_div_FtsA"/>
</dbReference>
<dbReference type="Proteomes" id="UP000823750">
    <property type="component" value="Unassembled WGS sequence"/>
</dbReference>
<keyword evidence="1" id="KW-1003">Cell membrane</keyword>
<dbReference type="InterPro" id="IPR043129">
    <property type="entry name" value="ATPase_NBD"/>
</dbReference>
<organism evidence="7 8">
    <name type="scientific">Candidatus Cryptobacteroides excrementavium</name>
    <dbReference type="NCBI Taxonomy" id="2840759"/>
    <lineage>
        <taxon>Bacteria</taxon>
        <taxon>Pseudomonadati</taxon>
        <taxon>Bacteroidota</taxon>
        <taxon>Bacteroidia</taxon>
        <taxon>Bacteroidales</taxon>
        <taxon>Candidatus Cryptobacteroides</taxon>
    </lineage>
</organism>
<reference evidence="7" key="1">
    <citation type="submission" date="2020-10" db="EMBL/GenBank/DDBJ databases">
        <authorList>
            <person name="Gilroy R."/>
        </authorList>
    </citation>
    <scope>NUCLEOTIDE SEQUENCE</scope>
    <source>
        <strain evidence="7">B2-16538</strain>
    </source>
</reference>
<keyword evidence="4" id="KW-0131">Cell cycle</keyword>
<proteinExistence type="predicted"/>
<name>A0A9D9J4A0_9BACT</name>
<reference evidence="7" key="2">
    <citation type="journal article" date="2021" name="PeerJ">
        <title>Extensive microbial diversity within the chicken gut microbiome revealed by metagenomics and culture.</title>
        <authorList>
            <person name="Gilroy R."/>
            <person name="Ravi A."/>
            <person name="Getino M."/>
            <person name="Pursley I."/>
            <person name="Horton D.L."/>
            <person name="Alikhan N.F."/>
            <person name="Baker D."/>
            <person name="Gharbi K."/>
            <person name="Hall N."/>
            <person name="Watson M."/>
            <person name="Adriaenssens E.M."/>
            <person name="Foster-Nyarko E."/>
            <person name="Jarju S."/>
            <person name="Secka A."/>
            <person name="Antonio M."/>
            <person name="Oren A."/>
            <person name="Chaudhuri R.R."/>
            <person name="La Ragione R."/>
            <person name="Hildebrand F."/>
            <person name="Pallen M.J."/>
        </authorList>
    </citation>
    <scope>NUCLEOTIDE SEQUENCE</scope>
    <source>
        <strain evidence="7">B2-16538</strain>
    </source>
</reference>
<dbReference type="Pfam" id="PF14450">
    <property type="entry name" value="FtsA"/>
    <property type="match status" value="1"/>
</dbReference>
<evidence type="ECO:0000259" key="6">
    <source>
        <dbReference type="SMART" id="SM00842"/>
    </source>
</evidence>
<evidence type="ECO:0000313" key="8">
    <source>
        <dbReference type="Proteomes" id="UP000823750"/>
    </source>
</evidence>
<evidence type="ECO:0000256" key="3">
    <source>
        <dbReference type="ARBA" id="ARBA00023136"/>
    </source>
</evidence>
<evidence type="ECO:0000313" key="7">
    <source>
        <dbReference type="EMBL" id="MBO8485800.1"/>
    </source>
</evidence>
<evidence type="ECO:0000256" key="2">
    <source>
        <dbReference type="ARBA" id="ARBA00022618"/>
    </source>
</evidence>
<feature type="compositionally biased region" description="Acidic residues" evidence="5">
    <location>
        <begin position="423"/>
        <end position="434"/>
    </location>
</feature>
<dbReference type="NCBIfam" id="TIGR01174">
    <property type="entry name" value="ftsA"/>
    <property type="match status" value="1"/>
</dbReference>
<dbReference type="GO" id="GO:0032153">
    <property type="term" value="C:cell division site"/>
    <property type="evidence" value="ECO:0007669"/>
    <property type="project" value="TreeGrafter"/>
</dbReference>
<dbReference type="PIRSF" id="PIRSF003101">
    <property type="entry name" value="FtsA"/>
    <property type="match status" value="1"/>
</dbReference>
<dbReference type="PANTHER" id="PTHR32432">
    <property type="entry name" value="CELL DIVISION PROTEIN FTSA-RELATED"/>
    <property type="match status" value="1"/>
</dbReference>
<sequence length="486" mass="53198">MEGRHIAAIDLGTSKTALTVAEINGDDMQILYYRRLPSKGIRYSYVLNSGQAADVVRTLVADAEKELDIKITRTIVGMPKYSVRQETGRGNLKRSPDKCISEDEVNDLKRMSLDSYPLTNPETEEIFGAVAQSFSSGDEIGLTENDIIGVSSDVLEGNFKIFIGKKRHLHNIDMIFKELGIDVVQKCFTPDSTAKAILTQGEMDNGVALVDFGAGVTSVTVYYRNIMRHYAAIPFGGNAVTSDIKGECLIPEEYAEYIKKVYGGCMPDRLQGIGEKTLHISSGSAAPDTQVPVKFLSEIITARMKEIIDAILYEIQQSGFADNLKSGIVITGGGAALINCGNYIKELSGYDVRTGCARHFFSASGYENIYDSDAAVSAGMVLMAKNNRIPECVLAAGEEAMPEIDIKIDGDHGADTISGTGEETAEDVEEEETVFDNPIPDKPKKERTKKQRKVIWERISEQVGKAGEKFGGLFKEIYEGMDNEEV</sequence>
<dbReference type="GO" id="GO:0051301">
    <property type="term" value="P:cell division"/>
    <property type="evidence" value="ECO:0007669"/>
    <property type="project" value="UniProtKB-KW"/>
</dbReference>
<evidence type="ECO:0000256" key="4">
    <source>
        <dbReference type="ARBA" id="ARBA00023306"/>
    </source>
</evidence>
<feature type="domain" description="SHS2" evidence="6">
    <location>
        <begin position="6"/>
        <end position="197"/>
    </location>
</feature>
<evidence type="ECO:0000256" key="5">
    <source>
        <dbReference type="SAM" id="MobiDB-lite"/>
    </source>
</evidence>
<gene>
    <name evidence="7" type="primary">ftsA</name>
    <name evidence="7" type="ORF">IAB78_05190</name>
</gene>
<dbReference type="EMBL" id="JADILX010000082">
    <property type="protein sequence ID" value="MBO8485800.1"/>
    <property type="molecule type" value="Genomic_DNA"/>
</dbReference>
<dbReference type="InterPro" id="IPR003494">
    <property type="entry name" value="SHS2_FtsA"/>
</dbReference>
<dbReference type="SMART" id="SM00842">
    <property type="entry name" value="FtsA"/>
    <property type="match status" value="1"/>
</dbReference>
<dbReference type="AlphaFoldDB" id="A0A9D9J4A0"/>
<evidence type="ECO:0000256" key="1">
    <source>
        <dbReference type="ARBA" id="ARBA00022475"/>
    </source>
</evidence>